<keyword evidence="2 4" id="KW-0378">Hydrolase</keyword>
<dbReference type="GO" id="GO:0004045">
    <property type="term" value="F:peptidyl-tRNA hydrolase activity"/>
    <property type="evidence" value="ECO:0007669"/>
    <property type="project" value="UniProtKB-EC"/>
</dbReference>
<dbReference type="PANTHER" id="PTHR17224:SF1">
    <property type="entry name" value="PEPTIDYL-TRNA HYDROLASE"/>
    <property type="match status" value="1"/>
</dbReference>
<dbReference type="CDD" id="cd00462">
    <property type="entry name" value="PTH"/>
    <property type="match status" value="1"/>
</dbReference>
<dbReference type="NCBIfam" id="TIGR00447">
    <property type="entry name" value="pth"/>
    <property type="match status" value="1"/>
</dbReference>
<dbReference type="Pfam" id="PF01195">
    <property type="entry name" value="Pept_tRNA_hydro"/>
    <property type="match status" value="1"/>
</dbReference>
<dbReference type="InterPro" id="IPR036416">
    <property type="entry name" value="Pept_tRNA_hydro_sf"/>
</dbReference>
<dbReference type="AlphaFoldDB" id="A0A645CYU9"/>
<sequence length="182" mass="19896">MGFTVIERLLNRLPGRWEKVHQLESFCYYGRLGGGKLILQMPLTYMNASGVAVAALLRREEIVPPEMLVVYDDMDLEPGRLRLRRGGSAGGHHGVESIMAGLQGDGSFARLRLGIGHGGDTIDHVLSKFTPEEQPVADAAVETAVKALQMALRRGLSAAMNEFNGWSYAAEQAESEARTEEI</sequence>
<dbReference type="InterPro" id="IPR001328">
    <property type="entry name" value="Pept_tRNA_hydro"/>
</dbReference>
<evidence type="ECO:0000256" key="1">
    <source>
        <dbReference type="ARBA" id="ARBA00022555"/>
    </source>
</evidence>
<gene>
    <name evidence="4" type="primary">pth_35</name>
    <name evidence="4" type="ORF">SDC9_129397</name>
</gene>
<comment type="caution">
    <text evidence="4">The sequence shown here is derived from an EMBL/GenBank/DDBJ whole genome shotgun (WGS) entry which is preliminary data.</text>
</comment>
<keyword evidence="1" id="KW-0820">tRNA-binding</keyword>
<dbReference type="PANTHER" id="PTHR17224">
    <property type="entry name" value="PEPTIDYL-TRNA HYDROLASE"/>
    <property type="match status" value="1"/>
</dbReference>
<name>A0A645CYU9_9ZZZZ</name>
<protein>
    <submittedName>
        <fullName evidence="4">Peptidyl-tRNA hydrolase</fullName>
        <ecNumber evidence="4">3.1.1.29</ecNumber>
    </submittedName>
</protein>
<dbReference type="GO" id="GO:0000049">
    <property type="term" value="F:tRNA binding"/>
    <property type="evidence" value="ECO:0007669"/>
    <property type="project" value="UniProtKB-KW"/>
</dbReference>
<proteinExistence type="predicted"/>
<evidence type="ECO:0000256" key="2">
    <source>
        <dbReference type="ARBA" id="ARBA00022801"/>
    </source>
</evidence>
<reference evidence="4" key="1">
    <citation type="submission" date="2019-08" db="EMBL/GenBank/DDBJ databases">
        <authorList>
            <person name="Kucharzyk K."/>
            <person name="Murdoch R.W."/>
            <person name="Higgins S."/>
            <person name="Loffler F."/>
        </authorList>
    </citation>
    <scope>NUCLEOTIDE SEQUENCE</scope>
</reference>
<organism evidence="4">
    <name type="scientific">bioreactor metagenome</name>
    <dbReference type="NCBI Taxonomy" id="1076179"/>
    <lineage>
        <taxon>unclassified sequences</taxon>
        <taxon>metagenomes</taxon>
        <taxon>ecological metagenomes</taxon>
    </lineage>
</organism>
<dbReference type="EMBL" id="VSSQ01031446">
    <property type="protein sequence ID" value="MPM82336.1"/>
    <property type="molecule type" value="Genomic_DNA"/>
</dbReference>
<dbReference type="EC" id="3.1.1.29" evidence="4"/>
<dbReference type="Gene3D" id="3.40.50.1470">
    <property type="entry name" value="Peptidyl-tRNA hydrolase"/>
    <property type="match status" value="1"/>
</dbReference>
<keyword evidence="3" id="KW-0694">RNA-binding</keyword>
<accession>A0A645CYU9</accession>
<evidence type="ECO:0000313" key="4">
    <source>
        <dbReference type="EMBL" id="MPM82336.1"/>
    </source>
</evidence>
<dbReference type="SUPFAM" id="SSF53178">
    <property type="entry name" value="Peptidyl-tRNA hydrolase-like"/>
    <property type="match status" value="1"/>
</dbReference>
<evidence type="ECO:0000256" key="3">
    <source>
        <dbReference type="ARBA" id="ARBA00022884"/>
    </source>
</evidence>